<dbReference type="Proteomes" id="UP000310066">
    <property type="component" value="Unassembled WGS sequence"/>
</dbReference>
<proteinExistence type="predicted"/>
<evidence type="ECO:0000313" key="2">
    <source>
        <dbReference type="Proteomes" id="UP000310066"/>
    </source>
</evidence>
<protein>
    <submittedName>
        <fullName evidence="1">Uncharacterized protein</fullName>
    </submittedName>
</protein>
<comment type="caution">
    <text evidence="1">The sequence shown here is derived from an EMBL/GenBank/DDBJ whole genome shotgun (WGS) entry which is preliminary data.</text>
</comment>
<dbReference type="AlphaFoldDB" id="A0A4U0TQC5"/>
<reference evidence="1 2" key="1">
    <citation type="submission" date="2017-03" db="EMBL/GenBank/DDBJ databases">
        <title>Genomes of endolithic fungi from Antarctica.</title>
        <authorList>
            <person name="Coleine C."/>
            <person name="Masonjones S."/>
            <person name="Stajich J.E."/>
        </authorList>
    </citation>
    <scope>NUCLEOTIDE SEQUENCE [LARGE SCALE GENOMIC DNA]</scope>
    <source>
        <strain evidence="1 2">CCFEE 5311</strain>
    </source>
</reference>
<accession>A0A4U0TQC5</accession>
<sequence>MEEDLAQKEYEARYRRSSKPVEKMRKAPAILQDRLDNDDWNVIALYHEILKPITKATADLQGQAGGRAGAIWQVVQVYEDLLAHFEDLRQRYPINEALIEQTARQKQREDHRQSQLTFTQDDSVASQITAVPDDQITFEHHLSTNINAG</sequence>
<dbReference type="OrthoDB" id="3677735at2759"/>
<gene>
    <name evidence="1" type="ORF">B0A54_17658</name>
</gene>
<organism evidence="1 2">
    <name type="scientific">Friedmanniomyces endolithicus</name>
    <dbReference type="NCBI Taxonomy" id="329885"/>
    <lineage>
        <taxon>Eukaryota</taxon>
        <taxon>Fungi</taxon>
        <taxon>Dikarya</taxon>
        <taxon>Ascomycota</taxon>
        <taxon>Pezizomycotina</taxon>
        <taxon>Dothideomycetes</taxon>
        <taxon>Dothideomycetidae</taxon>
        <taxon>Mycosphaerellales</taxon>
        <taxon>Teratosphaeriaceae</taxon>
        <taxon>Friedmanniomyces</taxon>
    </lineage>
</organism>
<dbReference type="EMBL" id="NAJP01000187">
    <property type="protein sequence ID" value="TKA24270.1"/>
    <property type="molecule type" value="Genomic_DNA"/>
</dbReference>
<name>A0A4U0TQC5_9PEZI</name>
<evidence type="ECO:0000313" key="1">
    <source>
        <dbReference type="EMBL" id="TKA24270.1"/>
    </source>
</evidence>
<dbReference type="STRING" id="329885.A0A4U0TQC5"/>